<evidence type="ECO:0000256" key="1">
    <source>
        <dbReference type="SAM" id="Phobius"/>
    </source>
</evidence>
<reference evidence="3 4" key="1">
    <citation type="journal article" date="2021" name="Sci. Rep.">
        <title>The distribution of antibiotic resistance genes in chicken gut microbiota commensals.</title>
        <authorList>
            <person name="Juricova H."/>
            <person name="Matiasovicova J."/>
            <person name="Kubasova T."/>
            <person name="Cejkova D."/>
            <person name="Rychlik I."/>
        </authorList>
    </citation>
    <scope>NUCLEOTIDE SEQUENCE [LARGE SCALE GENOMIC DNA]</scope>
    <source>
        <strain evidence="3 4">An411</strain>
    </source>
</reference>
<dbReference type="Pfam" id="PF01970">
    <property type="entry name" value="TctA"/>
    <property type="match status" value="1"/>
</dbReference>
<dbReference type="EMBL" id="JACSNX010000013">
    <property type="protein sequence ID" value="MBM6851566.1"/>
    <property type="molecule type" value="Genomic_DNA"/>
</dbReference>
<name>A0ABS2FXF2_9FIRM</name>
<feature type="transmembrane region" description="Helical" evidence="1">
    <location>
        <begin position="391"/>
        <end position="408"/>
    </location>
</feature>
<comment type="caution">
    <text evidence="3">The sequence shown here is derived from an EMBL/GenBank/DDBJ whole genome shotgun (WGS) entry which is preliminary data.</text>
</comment>
<sequence>MELFIDGLAAIASPETLVLMILGTIVGIIFGSVPGLTAVTGIALFLPVTYSLGPIKGMALLIAIYIGAVSGGLIAAILINIPGTPASVATCFDGSPLARKGQAYKALGVGTVFSFLGTIFGILVLVFVSPIIADFALKFGPAEYFAVAIFSLTLISSLSGKSLVKGLISAALGIVFVTVGAAPIDAVDRYTFGFSGMRGGFDILTVLVGLYAISEILSTAANKKQLIAGSGQVMQFKGKGFGFTLKEFLSQKVNFLIAALIGVGIGILPGIGGATSNILAYSVIKNKSKYPEKFGTGIIDGVVASETANNATIGGAMVPLLTLGIPGDAATAMLLGGLIVHGVQPGPLLFTSHPDVVYSIFASMCVASVMMIVIQMFGLRLFAKVLKVPKYYLMPIIIVLCIIGAFALNNRMFDCWSIIFFGLVGYAMGKLDIPLPPMIMSFVLGETVETNLRRALMYSNNDPSIFITSPISCVFLVMAAISIVLTVRKQLKDRKAAANS</sequence>
<dbReference type="PANTHER" id="PTHR35342">
    <property type="entry name" value="TRICARBOXYLIC TRANSPORT PROTEIN"/>
    <property type="match status" value="1"/>
</dbReference>
<keyword evidence="4" id="KW-1185">Reference proteome</keyword>
<feature type="transmembrane region" description="Helical" evidence="1">
    <location>
        <begin position="20"/>
        <end position="46"/>
    </location>
</feature>
<feature type="transmembrane region" description="Helical" evidence="1">
    <location>
        <begin position="166"/>
        <end position="187"/>
    </location>
</feature>
<feature type="domain" description="DUF112" evidence="2">
    <location>
        <begin position="17"/>
        <end position="439"/>
    </location>
</feature>
<organism evidence="3 4">
    <name type="scientific">Oscillibacter valericigenes</name>
    <dbReference type="NCBI Taxonomy" id="351091"/>
    <lineage>
        <taxon>Bacteria</taxon>
        <taxon>Bacillati</taxon>
        <taxon>Bacillota</taxon>
        <taxon>Clostridia</taxon>
        <taxon>Eubacteriales</taxon>
        <taxon>Oscillospiraceae</taxon>
        <taxon>Oscillibacter</taxon>
    </lineage>
</organism>
<feature type="transmembrane region" description="Helical" evidence="1">
    <location>
        <begin position="356"/>
        <end position="379"/>
    </location>
</feature>
<keyword evidence="1" id="KW-0812">Transmembrane</keyword>
<dbReference type="Proteomes" id="UP000719500">
    <property type="component" value="Unassembled WGS sequence"/>
</dbReference>
<evidence type="ECO:0000313" key="4">
    <source>
        <dbReference type="Proteomes" id="UP000719500"/>
    </source>
</evidence>
<keyword evidence="1" id="KW-1133">Transmembrane helix</keyword>
<feature type="transmembrane region" description="Helical" evidence="1">
    <location>
        <begin position="144"/>
        <end position="160"/>
    </location>
</feature>
<feature type="transmembrane region" description="Helical" evidence="1">
    <location>
        <begin position="106"/>
        <end position="132"/>
    </location>
</feature>
<feature type="transmembrane region" description="Helical" evidence="1">
    <location>
        <begin position="464"/>
        <end position="487"/>
    </location>
</feature>
<dbReference type="RefSeq" id="WP_204804466.1">
    <property type="nucleotide sequence ID" value="NZ_JACSNX010000013.1"/>
</dbReference>
<protein>
    <submittedName>
        <fullName evidence="3">Tripartite tricarboxylate transporter permease</fullName>
    </submittedName>
</protein>
<proteinExistence type="predicted"/>
<evidence type="ECO:0000313" key="3">
    <source>
        <dbReference type="EMBL" id="MBM6851566.1"/>
    </source>
</evidence>
<dbReference type="PANTHER" id="PTHR35342:SF5">
    <property type="entry name" value="TRICARBOXYLIC TRANSPORT PROTEIN"/>
    <property type="match status" value="1"/>
</dbReference>
<feature type="transmembrane region" description="Helical" evidence="1">
    <location>
        <begin position="255"/>
        <end position="284"/>
    </location>
</feature>
<feature type="transmembrane region" description="Helical" evidence="1">
    <location>
        <begin position="199"/>
        <end position="217"/>
    </location>
</feature>
<evidence type="ECO:0000259" key="2">
    <source>
        <dbReference type="Pfam" id="PF01970"/>
    </source>
</evidence>
<feature type="transmembrane region" description="Helical" evidence="1">
    <location>
        <begin position="58"/>
        <end position="79"/>
    </location>
</feature>
<dbReference type="PRINTS" id="PR00173">
    <property type="entry name" value="EDTRNSPORT"/>
</dbReference>
<gene>
    <name evidence="3" type="ORF">H9X91_08975</name>
</gene>
<keyword evidence="1" id="KW-0472">Membrane</keyword>
<feature type="transmembrane region" description="Helical" evidence="1">
    <location>
        <begin position="420"/>
        <end position="444"/>
    </location>
</feature>
<dbReference type="InterPro" id="IPR002823">
    <property type="entry name" value="DUF112_TM"/>
</dbReference>
<accession>A0ABS2FXF2</accession>